<accession>A0A552EVB4</accession>
<dbReference type="PANTHER" id="PTHR43019">
    <property type="entry name" value="SERINE ENDOPROTEASE DEGS"/>
    <property type="match status" value="1"/>
</dbReference>
<gene>
    <name evidence="2" type="ORF">EWV92_08430</name>
</gene>
<keyword evidence="2" id="KW-0645">Protease</keyword>
<reference evidence="2 3" key="1">
    <citation type="submission" date="2019-01" db="EMBL/GenBank/DDBJ databases">
        <title>Coherence of Microcystis species and biogeography revealed through population genomics.</title>
        <authorList>
            <person name="Perez-Carrascal O.M."/>
            <person name="Terrat Y."/>
            <person name="Giani A."/>
            <person name="Fortin N."/>
            <person name="Tromas N."/>
            <person name="Shapiro B.J."/>
        </authorList>
    </citation>
    <scope>NUCLEOTIDE SEQUENCE [LARGE SCALE GENOMIC DNA]</scope>
    <source>
        <strain evidence="2">Ma_MB_S_20031200_S102</strain>
    </source>
</reference>
<keyword evidence="2" id="KW-0378">Hydrolase</keyword>
<dbReference type="PANTHER" id="PTHR43019:SF23">
    <property type="entry name" value="PROTEASE DO-LIKE 5, CHLOROPLASTIC"/>
    <property type="match status" value="1"/>
</dbReference>
<protein>
    <submittedName>
        <fullName evidence="2">Trypsin-like serine protease</fullName>
    </submittedName>
</protein>
<dbReference type="InterPro" id="IPR009003">
    <property type="entry name" value="Peptidase_S1_PA"/>
</dbReference>
<dbReference type="SUPFAM" id="SSF50494">
    <property type="entry name" value="Trypsin-like serine proteases"/>
    <property type="match status" value="1"/>
</dbReference>
<organism evidence="2 3">
    <name type="scientific">Microcystis aeruginosa Ma_MB_S_20031200_S102</name>
    <dbReference type="NCBI Taxonomy" id="2486254"/>
    <lineage>
        <taxon>Bacteria</taxon>
        <taxon>Bacillati</taxon>
        <taxon>Cyanobacteriota</taxon>
        <taxon>Cyanophyceae</taxon>
        <taxon>Oscillatoriophycideae</taxon>
        <taxon>Chroococcales</taxon>
        <taxon>Microcystaceae</taxon>
        <taxon>Microcystis</taxon>
    </lineage>
</organism>
<name>A0A552EVB4_MICAE</name>
<evidence type="ECO:0000256" key="1">
    <source>
        <dbReference type="SAM" id="Coils"/>
    </source>
</evidence>
<dbReference type="AlphaFoldDB" id="A0A552EVB4"/>
<sequence length="406" mass="45180">MKPKFNILAWVVFIIFLILIINPVMSQRSNFSYESIDNIARGTTVLIGKNLEPRQVENAEEDELSGSGVIIHRGCNTKGAMVGGNNPDAKTTLCEYYVLTNAHVIPTTNADYGIRTADGRVYGEGTNPTTSGLGQKYAYNRQIYRYEGKGYDLAILSFISDIQYPIAAFGDPNNIPENKVYVSGWAQPPQDSQKDIKRYRQTLIGELQKRMSLGEISGNYTLAYTLRTKTGISGGPVFNNRGELIGIHGKGSGKSIGEGLTYAIDIKKFIDLVASSDISKKPNFSVSLPQPLDPLAMNFGKNYKNSGDNMTEEERRQFVISDILRDDPRRESVEYLADKYGCLTFYEGGAIGAGLTNVRGQFSMDLNSCMNAYERFIQANVAAQQEKMDKLKKQIQSLEQKLSEWK</sequence>
<dbReference type="EMBL" id="SFBI01000079">
    <property type="protein sequence ID" value="TRU38389.1"/>
    <property type="molecule type" value="Genomic_DNA"/>
</dbReference>
<dbReference type="InterPro" id="IPR043504">
    <property type="entry name" value="Peptidase_S1_PA_chymotrypsin"/>
</dbReference>
<dbReference type="Gene3D" id="2.40.10.10">
    <property type="entry name" value="Trypsin-like serine proteases"/>
    <property type="match status" value="2"/>
</dbReference>
<dbReference type="GO" id="GO:0008233">
    <property type="term" value="F:peptidase activity"/>
    <property type="evidence" value="ECO:0007669"/>
    <property type="project" value="UniProtKB-KW"/>
</dbReference>
<evidence type="ECO:0000313" key="2">
    <source>
        <dbReference type="EMBL" id="TRU38389.1"/>
    </source>
</evidence>
<dbReference type="Proteomes" id="UP000317708">
    <property type="component" value="Unassembled WGS sequence"/>
</dbReference>
<evidence type="ECO:0000313" key="3">
    <source>
        <dbReference type="Proteomes" id="UP000317708"/>
    </source>
</evidence>
<feature type="coiled-coil region" evidence="1">
    <location>
        <begin position="374"/>
        <end position="401"/>
    </location>
</feature>
<dbReference type="GO" id="GO:0006508">
    <property type="term" value="P:proteolysis"/>
    <property type="evidence" value="ECO:0007669"/>
    <property type="project" value="UniProtKB-KW"/>
</dbReference>
<dbReference type="Pfam" id="PF13365">
    <property type="entry name" value="Trypsin_2"/>
    <property type="match status" value="1"/>
</dbReference>
<keyword evidence="1" id="KW-0175">Coiled coil</keyword>
<proteinExistence type="predicted"/>
<comment type="caution">
    <text evidence="2">The sequence shown here is derived from an EMBL/GenBank/DDBJ whole genome shotgun (WGS) entry which is preliminary data.</text>
</comment>